<name>A0A1H0PFP7_9PSEU</name>
<feature type="compositionally biased region" description="Basic and acidic residues" evidence="1">
    <location>
        <begin position="34"/>
        <end position="48"/>
    </location>
</feature>
<evidence type="ECO:0000313" key="3">
    <source>
        <dbReference type="Proteomes" id="UP000199651"/>
    </source>
</evidence>
<reference evidence="3" key="1">
    <citation type="submission" date="2016-10" db="EMBL/GenBank/DDBJ databases">
        <authorList>
            <person name="Varghese N."/>
            <person name="Submissions S."/>
        </authorList>
    </citation>
    <scope>NUCLEOTIDE SEQUENCE [LARGE SCALE GENOMIC DNA]</scope>
    <source>
        <strain evidence="3">IBRC-M 10655</strain>
    </source>
</reference>
<dbReference type="Proteomes" id="UP000199651">
    <property type="component" value="Unassembled WGS sequence"/>
</dbReference>
<sequence>MFKALRDPRFTQGCFALEHDAGQRSPPRSLLAARTDRGSDSPATAHRDITGDTCSRAAVWVRPSLMALAISAATLGAAKEVPLQRAAP</sequence>
<dbReference type="STRING" id="504798.SAMN05421871_106366"/>
<dbReference type="EMBL" id="FNJB01000006">
    <property type="protein sequence ID" value="SDP03475.1"/>
    <property type="molecule type" value="Genomic_DNA"/>
</dbReference>
<dbReference type="AlphaFoldDB" id="A0A1H0PFP7"/>
<organism evidence="2 3">
    <name type="scientific">Actinokineospora alba</name>
    <dbReference type="NCBI Taxonomy" id="504798"/>
    <lineage>
        <taxon>Bacteria</taxon>
        <taxon>Bacillati</taxon>
        <taxon>Actinomycetota</taxon>
        <taxon>Actinomycetes</taxon>
        <taxon>Pseudonocardiales</taxon>
        <taxon>Pseudonocardiaceae</taxon>
        <taxon>Actinokineospora</taxon>
    </lineage>
</organism>
<feature type="region of interest" description="Disordered" evidence="1">
    <location>
        <begin position="16"/>
        <end position="48"/>
    </location>
</feature>
<keyword evidence="3" id="KW-1185">Reference proteome</keyword>
<accession>A0A1H0PFP7</accession>
<evidence type="ECO:0000256" key="1">
    <source>
        <dbReference type="SAM" id="MobiDB-lite"/>
    </source>
</evidence>
<proteinExistence type="predicted"/>
<protein>
    <submittedName>
        <fullName evidence="2">Uncharacterized protein</fullName>
    </submittedName>
</protein>
<evidence type="ECO:0000313" key="2">
    <source>
        <dbReference type="EMBL" id="SDP03475.1"/>
    </source>
</evidence>
<gene>
    <name evidence="2" type="ORF">SAMN05192558_10686</name>
</gene>